<feature type="chain" id="PRO_5043427785" evidence="3">
    <location>
        <begin position="25"/>
        <end position="571"/>
    </location>
</feature>
<evidence type="ECO:0000313" key="5">
    <source>
        <dbReference type="EMBL" id="GFR61584.1"/>
    </source>
</evidence>
<accession>A0AAV4ELT8</accession>
<keyword evidence="3" id="KW-0732">Signal</keyword>
<dbReference type="GO" id="GO:0005615">
    <property type="term" value="C:extracellular space"/>
    <property type="evidence" value="ECO:0007669"/>
    <property type="project" value="TreeGrafter"/>
</dbReference>
<dbReference type="InterPro" id="IPR014716">
    <property type="entry name" value="Fibrinogen_a/b/g_C_1"/>
</dbReference>
<feature type="signal peptide" evidence="3">
    <location>
        <begin position="1"/>
        <end position="24"/>
    </location>
</feature>
<evidence type="ECO:0000313" key="6">
    <source>
        <dbReference type="Proteomes" id="UP000762676"/>
    </source>
</evidence>
<dbReference type="InterPro" id="IPR020837">
    <property type="entry name" value="Fibrinogen_CS"/>
</dbReference>
<feature type="coiled-coil region" evidence="2">
    <location>
        <begin position="180"/>
        <end position="207"/>
    </location>
</feature>
<dbReference type="SMART" id="SM00186">
    <property type="entry name" value="FBG"/>
    <property type="match status" value="1"/>
</dbReference>
<dbReference type="PANTHER" id="PTHR19143">
    <property type="entry name" value="FIBRINOGEN/TENASCIN/ANGIOPOEITIN"/>
    <property type="match status" value="1"/>
</dbReference>
<evidence type="ECO:0000256" key="1">
    <source>
        <dbReference type="ARBA" id="ARBA00023157"/>
    </source>
</evidence>
<dbReference type="Gene3D" id="3.90.215.10">
    <property type="entry name" value="Gamma Fibrinogen, chain A, domain 1"/>
    <property type="match status" value="1"/>
</dbReference>
<feature type="domain" description="Fibrinogen C-terminal" evidence="4">
    <location>
        <begin position="355"/>
        <end position="570"/>
    </location>
</feature>
<proteinExistence type="predicted"/>
<dbReference type="PANTHER" id="PTHR19143:SF348">
    <property type="entry name" value="TENASCIN-N"/>
    <property type="match status" value="1"/>
</dbReference>
<dbReference type="GO" id="GO:0005178">
    <property type="term" value="F:integrin binding"/>
    <property type="evidence" value="ECO:0007669"/>
    <property type="project" value="TreeGrafter"/>
</dbReference>
<dbReference type="CDD" id="cd00087">
    <property type="entry name" value="FReD"/>
    <property type="match status" value="1"/>
</dbReference>
<keyword evidence="6" id="KW-1185">Reference proteome</keyword>
<gene>
    <name evidence="5" type="ORF">ElyMa_001850800</name>
</gene>
<evidence type="ECO:0000256" key="2">
    <source>
        <dbReference type="SAM" id="Coils"/>
    </source>
</evidence>
<dbReference type="PROSITE" id="PS51406">
    <property type="entry name" value="FIBRINOGEN_C_2"/>
    <property type="match status" value="1"/>
</dbReference>
<dbReference type="PROSITE" id="PS00514">
    <property type="entry name" value="FIBRINOGEN_C_1"/>
    <property type="match status" value="1"/>
</dbReference>
<comment type="caution">
    <text evidence="5">The sequence shown here is derived from an EMBL/GenBank/DDBJ whole genome shotgun (WGS) entry which is preliminary data.</text>
</comment>
<dbReference type="SUPFAM" id="SSF56496">
    <property type="entry name" value="Fibrinogen C-terminal domain-like"/>
    <property type="match status" value="1"/>
</dbReference>
<reference evidence="5 6" key="1">
    <citation type="journal article" date="2021" name="Elife">
        <title>Chloroplast acquisition without the gene transfer in kleptoplastic sea slugs, Plakobranchus ocellatus.</title>
        <authorList>
            <person name="Maeda T."/>
            <person name="Takahashi S."/>
            <person name="Yoshida T."/>
            <person name="Shimamura S."/>
            <person name="Takaki Y."/>
            <person name="Nagai Y."/>
            <person name="Toyoda A."/>
            <person name="Suzuki Y."/>
            <person name="Arimoto A."/>
            <person name="Ishii H."/>
            <person name="Satoh N."/>
            <person name="Nishiyama T."/>
            <person name="Hasebe M."/>
            <person name="Maruyama T."/>
            <person name="Minagawa J."/>
            <person name="Obokata J."/>
            <person name="Shigenobu S."/>
        </authorList>
    </citation>
    <scope>NUCLEOTIDE SEQUENCE [LARGE SCALE GENOMIC DNA]</scope>
</reference>
<dbReference type="GO" id="GO:1990138">
    <property type="term" value="P:neuron projection extension"/>
    <property type="evidence" value="ECO:0007669"/>
    <property type="project" value="TreeGrafter"/>
</dbReference>
<sequence>METCKPSALARLLLLVFIVANCEGLELSLTRSKSDLPGLSSSCGLLLCKERSLGSTDTDSPRRITNMTVFKTVSTGLGSSEHTRLIRLASLSPTQPNLDQVYDGMKLRGLLKDEQASLSIELSKQTDCLAEYICELKEFNSQGDRMVTSQRLVQQPDQSISSMQDTSLTSAVLMKLFSLIQEQNVKLEVITNNVERLENSFRGIEDKVCQLDSKLSVIDSNAIQEKVLTTIKTQIDGHFSKVLNSSEKTDNTLNRTATLLISLNSQNTNFQSNIMESYLDLFANVTRGMDELFVRNKNLTDKLENNFISFRDNVDLSWQRFESSTNKSSVKTLSALESVVLELNSTLVNNMESVLSRSLMLESCEKNRPVMVHPASTPYPVIYKSDIVGLNTPILCDTETDEGGWIIIQRRSTGAIEFQRNWLSYKNGFGNIYSDFWLGNENIHTITQSGKYELRVEVKYGGKSAYAVYDKFSLAGEDKNYAITLGAYSGSAGDALVYHNGQPFSTFDKDNDKSSGNCAQSWLGAWWYTNCHHSNLNGKWGRSGSKGLAWNTFTRTNSATFSEMKVRLVRG</sequence>
<organism evidence="5 6">
    <name type="scientific">Elysia marginata</name>
    <dbReference type="NCBI Taxonomy" id="1093978"/>
    <lineage>
        <taxon>Eukaryota</taxon>
        <taxon>Metazoa</taxon>
        <taxon>Spiralia</taxon>
        <taxon>Lophotrochozoa</taxon>
        <taxon>Mollusca</taxon>
        <taxon>Gastropoda</taxon>
        <taxon>Heterobranchia</taxon>
        <taxon>Euthyneura</taxon>
        <taxon>Panpulmonata</taxon>
        <taxon>Sacoglossa</taxon>
        <taxon>Placobranchoidea</taxon>
        <taxon>Plakobranchidae</taxon>
        <taxon>Elysia</taxon>
    </lineage>
</organism>
<name>A0AAV4ELT8_9GAST</name>
<dbReference type="InterPro" id="IPR050373">
    <property type="entry name" value="Fibrinogen_C-term_domain"/>
</dbReference>
<dbReference type="GO" id="GO:0007160">
    <property type="term" value="P:cell-matrix adhesion"/>
    <property type="evidence" value="ECO:0007669"/>
    <property type="project" value="TreeGrafter"/>
</dbReference>
<evidence type="ECO:0000256" key="3">
    <source>
        <dbReference type="SAM" id="SignalP"/>
    </source>
</evidence>
<protein>
    <submittedName>
        <fullName evidence="5">Tenascin-R</fullName>
    </submittedName>
</protein>
<keyword evidence="2" id="KW-0175">Coiled coil</keyword>
<dbReference type="InterPro" id="IPR036056">
    <property type="entry name" value="Fibrinogen-like_C"/>
</dbReference>
<dbReference type="EMBL" id="BMAT01003747">
    <property type="protein sequence ID" value="GFR61584.1"/>
    <property type="molecule type" value="Genomic_DNA"/>
</dbReference>
<evidence type="ECO:0000259" key="4">
    <source>
        <dbReference type="PROSITE" id="PS51406"/>
    </source>
</evidence>
<dbReference type="InterPro" id="IPR002181">
    <property type="entry name" value="Fibrinogen_a/b/g_C_dom"/>
</dbReference>
<dbReference type="Pfam" id="PF00147">
    <property type="entry name" value="Fibrinogen_C"/>
    <property type="match status" value="1"/>
</dbReference>
<keyword evidence="1" id="KW-1015">Disulfide bond</keyword>
<dbReference type="AlphaFoldDB" id="A0AAV4ELT8"/>
<dbReference type="Proteomes" id="UP000762676">
    <property type="component" value="Unassembled WGS sequence"/>
</dbReference>